<dbReference type="GO" id="GO:0070573">
    <property type="term" value="F:metallodipeptidase activity"/>
    <property type="evidence" value="ECO:0007669"/>
    <property type="project" value="InterPro"/>
</dbReference>
<dbReference type="GO" id="GO:0006508">
    <property type="term" value="P:proteolysis"/>
    <property type="evidence" value="ECO:0007669"/>
    <property type="project" value="InterPro"/>
</dbReference>
<protein>
    <submittedName>
        <fullName evidence="1">Membrane dipeptidase</fullName>
    </submittedName>
</protein>
<dbReference type="PROSITE" id="PS51365">
    <property type="entry name" value="RENAL_DIPEPTIDASE_2"/>
    <property type="match status" value="1"/>
</dbReference>
<dbReference type="EMBL" id="FOYM01000017">
    <property type="protein sequence ID" value="SFR08569.1"/>
    <property type="molecule type" value="Genomic_DNA"/>
</dbReference>
<sequence>MQVIDIHSDIITHIVSFREKGENQVLDRYHYKRLKAAGITCLIMVLWVEGEKQNSAFERFIQLLGAFQADLQESSRFRLIKDINDLTDRQDGKISIILGLEGLRFMEQWPVAGLDEEERINQIIAFLNSLYIRHAILCWNEINKISSGTGAKQASPLGLSSFGKKVIKRLEKEKYIIDLSHLDQTSFWDVIQETSKPVICSHSNARALCDHPRNLTDEQIKIIGARGGLIGINAIPEFVDPANPSLERFIDHIDYIANLIGIEHVAFGFDFVDYLETFKHDLEDRKTVGLESAICVPKLLKHLQKRGYLKEEIETMASGNFLRLVKQIWS</sequence>
<dbReference type="PANTHER" id="PTHR10443">
    <property type="entry name" value="MICROSOMAL DIPEPTIDASE"/>
    <property type="match status" value="1"/>
</dbReference>
<dbReference type="InterPro" id="IPR008257">
    <property type="entry name" value="Pept_M19"/>
</dbReference>
<gene>
    <name evidence="1" type="ORF">SAMN05660706_1176</name>
</gene>
<proteinExistence type="predicted"/>
<dbReference type="STRING" id="39060.SAMN05660706_1176"/>
<dbReference type="InterPro" id="IPR032466">
    <property type="entry name" value="Metal_Hydrolase"/>
</dbReference>
<dbReference type="Pfam" id="PF01244">
    <property type="entry name" value="Peptidase_M19"/>
    <property type="match status" value="1"/>
</dbReference>
<evidence type="ECO:0000313" key="1">
    <source>
        <dbReference type="EMBL" id="SFR08569.1"/>
    </source>
</evidence>
<dbReference type="PANTHER" id="PTHR10443:SF12">
    <property type="entry name" value="DIPEPTIDASE"/>
    <property type="match status" value="1"/>
</dbReference>
<keyword evidence="2" id="KW-1185">Reference proteome</keyword>
<organism evidence="1 2">
    <name type="scientific">Desulfoscipio geothermicus DSM 3669</name>
    <dbReference type="NCBI Taxonomy" id="1121426"/>
    <lineage>
        <taxon>Bacteria</taxon>
        <taxon>Bacillati</taxon>
        <taxon>Bacillota</taxon>
        <taxon>Clostridia</taxon>
        <taxon>Eubacteriales</taxon>
        <taxon>Desulfallaceae</taxon>
        <taxon>Desulfoscipio</taxon>
    </lineage>
</organism>
<dbReference type="OrthoDB" id="9804920at2"/>
<dbReference type="RefSeq" id="WP_092483968.1">
    <property type="nucleotide sequence ID" value="NZ_FOYM01000017.1"/>
</dbReference>
<accession>A0A1I6DSY5</accession>
<dbReference type="SUPFAM" id="SSF51556">
    <property type="entry name" value="Metallo-dependent hydrolases"/>
    <property type="match status" value="1"/>
</dbReference>
<dbReference type="Gene3D" id="3.20.20.140">
    <property type="entry name" value="Metal-dependent hydrolases"/>
    <property type="match status" value="1"/>
</dbReference>
<name>A0A1I6DSY5_9FIRM</name>
<reference evidence="2" key="1">
    <citation type="submission" date="2016-10" db="EMBL/GenBank/DDBJ databases">
        <authorList>
            <person name="Varghese N."/>
            <person name="Submissions S."/>
        </authorList>
    </citation>
    <scope>NUCLEOTIDE SEQUENCE [LARGE SCALE GENOMIC DNA]</scope>
    <source>
        <strain evidence="2">DSM 3669</strain>
    </source>
</reference>
<evidence type="ECO:0000313" key="2">
    <source>
        <dbReference type="Proteomes" id="UP000199584"/>
    </source>
</evidence>
<dbReference type="Proteomes" id="UP000199584">
    <property type="component" value="Unassembled WGS sequence"/>
</dbReference>
<dbReference type="AlphaFoldDB" id="A0A1I6DSY5"/>